<keyword evidence="6" id="KW-1185">Reference proteome</keyword>
<dbReference type="PANTHER" id="PTHR24180:SF45">
    <property type="entry name" value="POLY [ADP-RIBOSE] POLYMERASE TANKYRASE"/>
    <property type="match status" value="1"/>
</dbReference>
<dbReference type="OrthoDB" id="539213at2759"/>
<comment type="caution">
    <text evidence="5">The sequence shown here is derived from an EMBL/GenBank/DDBJ whole genome shotgun (WGS) entry which is preliminary data.</text>
</comment>
<keyword evidence="3" id="KW-0175">Coiled coil</keyword>
<name>A0A9P9L3N6_FUSSL</name>
<feature type="compositionally biased region" description="Acidic residues" evidence="4">
    <location>
        <begin position="829"/>
        <end position="838"/>
    </location>
</feature>
<evidence type="ECO:0000256" key="3">
    <source>
        <dbReference type="SAM" id="Coils"/>
    </source>
</evidence>
<evidence type="ECO:0000256" key="2">
    <source>
        <dbReference type="ARBA" id="ARBA00023043"/>
    </source>
</evidence>
<feature type="compositionally biased region" description="Basic and acidic residues" evidence="4">
    <location>
        <begin position="241"/>
        <end position="255"/>
    </location>
</feature>
<dbReference type="Gene3D" id="1.25.40.20">
    <property type="entry name" value="Ankyrin repeat-containing domain"/>
    <property type="match status" value="2"/>
</dbReference>
<organism evidence="5 6">
    <name type="scientific">Fusarium solani</name>
    <name type="common">Filamentous fungus</name>
    <dbReference type="NCBI Taxonomy" id="169388"/>
    <lineage>
        <taxon>Eukaryota</taxon>
        <taxon>Fungi</taxon>
        <taxon>Dikarya</taxon>
        <taxon>Ascomycota</taxon>
        <taxon>Pezizomycotina</taxon>
        <taxon>Sordariomycetes</taxon>
        <taxon>Hypocreomycetidae</taxon>
        <taxon>Hypocreales</taxon>
        <taxon>Nectriaceae</taxon>
        <taxon>Fusarium</taxon>
        <taxon>Fusarium solani species complex</taxon>
    </lineage>
</organism>
<dbReference type="InterPro" id="IPR036770">
    <property type="entry name" value="Ankyrin_rpt-contain_sf"/>
</dbReference>
<keyword evidence="1" id="KW-0677">Repeat</keyword>
<feature type="compositionally biased region" description="Acidic residues" evidence="4">
    <location>
        <begin position="799"/>
        <end position="812"/>
    </location>
</feature>
<dbReference type="InterPro" id="IPR002110">
    <property type="entry name" value="Ankyrin_rpt"/>
</dbReference>
<accession>A0A9P9L3N6</accession>
<feature type="region of interest" description="Disordered" evidence="4">
    <location>
        <begin position="799"/>
        <end position="898"/>
    </location>
</feature>
<dbReference type="AlphaFoldDB" id="A0A9P9L3N6"/>
<evidence type="ECO:0000313" key="6">
    <source>
        <dbReference type="Proteomes" id="UP000736672"/>
    </source>
</evidence>
<gene>
    <name evidence="5" type="ORF">B0J15DRAFT_476998</name>
</gene>
<evidence type="ECO:0000256" key="4">
    <source>
        <dbReference type="SAM" id="MobiDB-lite"/>
    </source>
</evidence>
<feature type="coiled-coil region" evidence="3">
    <location>
        <begin position="275"/>
        <end position="302"/>
    </location>
</feature>
<evidence type="ECO:0000313" key="5">
    <source>
        <dbReference type="EMBL" id="KAH7273364.1"/>
    </source>
</evidence>
<sequence length="898" mass="100595">MEAIGGGANVLAFVVLGIKSAKLTHDTLSAISDGPARVRNLAAGFLQLHWILEQLLQCRAAATDTALHGQARQCCETLGKLATTIEQLQVSPGERATGRFWKRLKAAISESDLEKLGLWVAQQTSMLSLRLNVLSSNAIYATRDGNEKIQQQIHSFGASMQTQFVTQTATIQGAAQSIMSSHNDGRRTLEAGLSSIQETIDATHSISSDDIRSMSQLLKEIKDRIAPEPKHNPEMTNSSGDDEHAMDEAAPGSDHKLLDSIDSLCSLINEKRDAVDAYEEDDDQAKSAIENLEELVQNLRGQKLPVSDPKSFGSDLARFGKWFGSGALSINSRVESYGRPLTRVVEQSQSFSEVDIGAGKIHLMVQKRKRAIDTADQDDDDTRAKKRCDTDWMMKLAFVPDRGQNNHMLLVSLTRQRLSTNSMTCISGLQINRVLPEGSLVFQLVEQGNLRGLKEMLQDGRASLQDHDEHGASLLFYSVQHPQVCKFLIDSGLDVDHVARSPGLLKFQMQALQVKYHDDCDLSKFGELQPIIECRRLLLRAGADPTLNVGDDDEPTDFLEEAIGENIPETIELAWNPEFLTPFADIKTYRTEWGKSPILRACSNDMYGYNWQCFRQLLKFGANIEDRDEVGRTCLHLCIQDLRMPSRNTTLREFEAIQYLVREGADPRAVDKHGRSVSDIAYTTGGKWGITTSYPGDLWDAVLHSCGYDIAQFRLGYRRRARYTTSAHNRGSRYQYGRHNFERLWEGRGVECPYWNDKPWPPLGPGEEDSDDESQDRECTCHQCSKYYLYVDYEEFESGSECDTEEDEEQTSSDDGSVRGCPHHFHVDQDEEESESDMGEAMSTGDVQSYWEETGTLPGFGEQMQGMPSENWQDSPDLGHSIVGTPRSLSMDLENPWL</sequence>
<evidence type="ECO:0000256" key="1">
    <source>
        <dbReference type="ARBA" id="ARBA00022737"/>
    </source>
</evidence>
<keyword evidence="2" id="KW-0040">ANK repeat</keyword>
<protein>
    <recommendedName>
        <fullName evidence="7">Fungal N-terminal domain-containing protein</fullName>
    </recommendedName>
</protein>
<dbReference type="Proteomes" id="UP000736672">
    <property type="component" value="Unassembled WGS sequence"/>
</dbReference>
<proteinExistence type="predicted"/>
<dbReference type="EMBL" id="JAGTJS010000002">
    <property type="protein sequence ID" value="KAH7273364.1"/>
    <property type="molecule type" value="Genomic_DNA"/>
</dbReference>
<reference evidence="5" key="1">
    <citation type="journal article" date="2021" name="Nat. Commun.">
        <title>Genetic determinants of endophytism in the Arabidopsis root mycobiome.</title>
        <authorList>
            <person name="Mesny F."/>
            <person name="Miyauchi S."/>
            <person name="Thiergart T."/>
            <person name="Pickel B."/>
            <person name="Atanasova L."/>
            <person name="Karlsson M."/>
            <person name="Huettel B."/>
            <person name="Barry K.W."/>
            <person name="Haridas S."/>
            <person name="Chen C."/>
            <person name="Bauer D."/>
            <person name="Andreopoulos W."/>
            <person name="Pangilinan J."/>
            <person name="LaButti K."/>
            <person name="Riley R."/>
            <person name="Lipzen A."/>
            <person name="Clum A."/>
            <person name="Drula E."/>
            <person name="Henrissat B."/>
            <person name="Kohler A."/>
            <person name="Grigoriev I.V."/>
            <person name="Martin F.M."/>
            <person name="Hacquard S."/>
        </authorList>
    </citation>
    <scope>NUCLEOTIDE SEQUENCE</scope>
    <source>
        <strain evidence="5">FSSC 5 MPI-SDFR-AT-0091</strain>
    </source>
</reference>
<dbReference type="SMART" id="SM00248">
    <property type="entry name" value="ANK"/>
    <property type="match status" value="3"/>
</dbReference>
<dbReference type="SUPFAM" id="SSF48403">
    <property type="entry name" value="Ankyrin repeat"/>
    <property type="match status" value="1"/>
</dbReference>
<evidence type="ECO:0008006" key="7">
    <source>
        <dbReference type="Google" id="ProtNLM"/>
    </source>
</evidence>
<feature type="region of interest" description="Disordered" evidence="4">
    <location>
        <begin position="225"/>
        <end position="255"/>
    </location>
</feature>
<dbReference type="InterPro" id="IPR051637">
    <property type="entry name" value="Ank_repeat_dom-contain_49"/>
</dbReference>
<dbReference type="PANTHER" id="PTHR24180">
    <property type="entry name" value="CYCLIN-DEPENDENT KINASE INHIBITOR 2C-RELATED"/>
    <property type="match status" value="1"/>
</dbReference>